<evidence type="ECO:0000313" key="3">
    <source>
        <dbReference type="Proteomes" id="UP000597459"/>
    </source>
</evidence>
<dbReference type="AlphaFoldDB" id="A0A967BB53"/>
<evidence type="ECO:0000256" key="1">
    <source>
        <dbReference type="SAM" id="MobiDB-lite"/>
    </source>
</evidence>
<dbReference type="Proteomes" id="UP000597459">
    <property type="component" value="Unassembled WGS sequence"/>
</dbReference>
<feature type="region of interest" description="Disordered" evidence="1">
    <location>
        <begin position="323"/>
        <end position="342"/>
    </location>
</feature>
<evidence type="ECO:0008006" key="4">
    <source>
        <dbReference type="Google" id="ProtNLM"/>
    </source>
</evidence>
<reference evidence="2" key="1">
    <citation type="submission" date="2019-11" db="EMBL/GenBank/DDBJ databases">
        <title>Description of new Acetobacter species.</title>
        <authorList>
            <person name="Cleenwerck I."/>
            <person name="Sombolestani A.S."/>
        </authorList>
    </citation>
    <scope>NUCLEOTIDE SEQUENCE</scope>
    <source>
        <strain evidence="2">LMG 1626</strain>
    </source>
</reference>
<protein>
    <recommendedName>
        <fullName evidence="4">Replication protein</fullName>
    </recommendedName>
</protein>
<organism evidence="2 3">
    <name type="scientific">Acetobacter estunensis</name>
    <dbReference type="NCBI Taxonomy" id="104097"/>
    <lineage>
        <taxon>Bacteria</taxon>
        <taxon>Pseudomonadati</taxon>
        <taxon>Pseudomonadota</taxon>
        <taxon>Alphaproteobacteria</taxon>
        <taxon>Acetobacterales</taxon>
        <taxon>Acetobacteraceae</taxon>
        <taxon>Acetobacter</taxon>
    </lineage>
</organism>
<keyword evidence="3" id="KW-1185">Reference proteome</keyword>
<feature type="compositionally biased region" description="Basic and acidic residues" evidence="1">
    <location>
        <begin position="514"/>
        <end position="526"/>
    </location>
</feature>
<dbReference type="RefSeq" id="WP_166318892.1">
    <property type="nucleotide sequence ID" value="NZ_WOTH01000064.1"/>
</dbReference>
<dbReference type="SUPFAM" id="SSF56747">
    <property type="entry name" value="Prim-pol domain"/>
    <property type="match status" value="1"/>
</dbReference>
<dbReference type="EMBL" id="WOTH01000064">
    <property type="protein sequence ID" value="NHO55321.1"/>
    <property type="molecule type" value="Genomic_DNA"/>
</dbReference>
<feature type="region of interest" description="Disordered" evidence="1">
    <location>
        <begin position="503"/>
        <end position="526"/>
    </location>
</feature>
<name>A0A967BB53_9PROT</name>
<evidence type="ECO:0000313" key="2">
    <source>
        <dbReference type="EMBL" id="NHO55321.1"/>
    </source>
</evidence>
<gene>
    <name evidence="2" type="ORF">GOB87_15490</name>
</gene>
<sequence length="557" mass="65608">MGANHRNILLTVNFDYELYERISQENKVKSFDFFSVIDMEKIIMGLHAFKLLDEAYSEYHRDEILGRQLPSGTYFSILDRSGEQPLQTSYSTASFNEVIREQQGKTDRYFSQCFFNERDRKSVHCESISHLWVDLDFYKSPASSPFRSLHIREKDDGMGAWESERLRRFCDDNRILMPSYIIDSGNGAYALWQFRENQKATDETKLMFREMMVRLISLFSDWNADPSVKDTSRVLRVPGSINSKTGKPCRIVWPVQGEWMPEQYFEPAVKHGKTYDFHHLYESFIGRKEPEQISDLLRFSKLMNLEPDIVQDIQKAEHASALKERREKYQKNKAAGKTRKPRVKRDTSVTYLSRAIGHRTDADTSEARNRKGYRSWESWCRKVLHDLKTLIQIRCHGREAKPGFRDMPLFLAGCMIAQIHRPDFIMKEVGKWMDGHFDEWMTDNCHTLLSTLIANAKTDFAKGAKKRGYSYTTDDMIQLLALTHEEMKHMTVLIDHEERLLRKRQRRHTQGNSERPKSKGQTREEWLSENNLSKLKPWEAMRIKRSRYYELKKSGKI</sequence>
<proteinExistence type="predicted"/>
<accession>A0A967BB53</accession>
<comment type="caution">
    <text evidence="2">The sequence shown here is derived from an EMBL/GenBank/DDBJ whole genome shotgun (WGS) entry which is preliminary data.</text>
</comment>